<keyword evidence="1" id="KW-0812">Transmembrane</keyword>
<feature type="domain" description="DUF5643" evidence="3">
    <location>
        <begin position="232"/>
        <end position="372"/>
    </location>
</feature>
<feature type="transmembrane region" description="Helical" evidence="1">
    <location>
        <begin position="54"/>
        <end position="79"/>
    </location>
</feature>
<dbReference type="RefSeq" id="WP_035149437.1">
    <property type="nucleotide sequence ID" value="NZ_JAAZWO010000026.1"/>
</dbReference>
<dbReference type="EMBL" id="JAAZWO010000026">
    <property type="protein sequence ID" value="MBC2399355.1"/>
    <property type="molecule type" value="Genomic_DNA"/>
</dbReference>
<dbReference type="Pfam" id="PF18705">
    <property type="entry name" value="DUF5643"/>
    <property type="match status" value="1"/>
</dbReference>
<dbReference type="AlphaFoldDB" id="A0A923J2Y4"/>
<proteinExistence type="predicted"/>
<evidence type="ECO:0000313" key="5">
    <source>
        <dbReference type="Proteomes" id="UP000563151"/>
    </source>
</evidence>
<reference evidence="4 5" key="1">
    <citation type="submission" date="2020-04" db="EMBL/GenBank/DDBJ databases">
        <title>Genomic insights into acetone-butanol-ethanol (ABE) fermentation by sequencing solventogenic clostridia strains.</title>
        <authorList>
            <person name="Brown S."/>
        </authorList>
    </citation>
    <scope>NUCLEOTIDE SEQUENCE [LARGE SCALE GENOMIC DNA]</scope>
    <source>
        <strain evidence="4 5">DJ011</strain>
    </source>
</reference>
<dbReference type="InterPro" id="IPR040680">
    <property type="entry name" value="DUF5643"/>
</dbReference>
<evidence type="ECO:0000313" key="4">
    <source>
        <dbReference type="EMBL" id="MBC2399355.1"/>
    </source>
</evidence>
<accession>A0A923J2Y4</accession>
<keyword evidence="5" id="KW-1185">Reference proteome</keyword>
<dbReference type="InterPro" id="IPR025436">
    <property type="entry name" value="DUF4179"/>
</dbReference>
<dbReference type="Gene3D" id="2.60.40.1640">
    <property type="entry name" value="Conserved domain protein"/>
    <property type="match status" value="1"/>
</dbReference>
<evidence type="ECO:0000259" key="3">
    <source>
        <dbReference type="Pfam" id="PF18705"/>
    </source>
</evidence>
<dbReference type="Pfam" id="PF13786">
    <property type="entry name" value="DUF4179"/>
    <property type="match status" value="1"/>
</dbReference>
<gene>
    <name evidence="4" type="ORF">HGG79_16485</name>
</gene>
<feature type="domain" description="DUF4179" evidence="2">
    <location>
        <begin position="49"/>
        <end position="140"/>
    </location>
</feature>
<dbReference type="Proteomes" id="UP000563151">
    <property type="component" value="Unassembled WGS sequence"/>
</dbReference>
<protein>
    <submittedName>
        <fullName evidence="4">DUF4179 domain-containing protein</fullName>
    </submittedName>
</protein>
<keyword evidence="1" id="KW-1133">Transmembrane helix</keyword>
<dbReference type="Gene3D" id="2.60.40.1630">
    <property type="entry name" value="bacillus anthracis domain"/>
    <property type="match status" value="1"/>
</dbReference>
<keyword evidence="1" id="KW-0472">Membrane</keyword>
<evidence type="ECO:0000256" key="1">
    <source>
        <dbReference type="SAM" id="Phobius"/>
    </source>
</evidence>
<comment type="caution">
    <text evidence="4">The sequence shown here is derived from an EMBL/GenBank/DDBJ whole genome shotgun (WGS) entry which is preliminary data.</text>
</comment>
<evidence type="ECO:0000259" key="2">
    <source>
        <dbReference type="Pfam" id="PF13786"/>
    </source>
</evidence>
<organism evidence="4 5">
    <name type="scientific">Clostridium tetanomorphum</name>
    <dbReference type="NCBI Taxonomy" id="1553"/>
    <lineage>
        <taxon>Bacteria</taxon>
        <taxon>Bacillati</taxon>
        <taxon>Bacillota</taxon>
        <taxon>Clostridia</taxon>
        <taxon>Eubacteriales</taxon>
        <taxon>Clostridiaceae</taxon>
        <taxon>Clostridium</taxon>
    </lineage>
</organism>
<sequence length="475" mass="54704">MTNINEKDIYETFNNMNFDEKEFENIPVDMSEIQKRRLKNSLSKKIKGKKTKKIKIATTVATVTLCCFVGIAMAAPGFAKDIPVLSSIVQTINDKYGMEGEYQKYSQIINKTVYSSGIGFTINEVLCDESQLIISYTVKSDKKIKGLDEQIGDLFFGNNIKINGKTEHFGGGMQWDYVDDNTLIGICEIDIERKKMPKKFNIDLNIPQIFDVKGKWNTAFTVSRDEIMAKTTMVNTNTKMQFPNSKIVVEKVMFSPINTSIFIKGDYKDKNKDRYRGNMFDYDNWFVLDDKGNELSQKGAAGRTEGFFSKYDFEYKFDFQSLKHIPKYLTVIPCNMTPEIKGGITEDGKAFKKADKEVKEVKKAIDGKYPIELSQGKIGSLIIKEIKNEKDKTLVKYTAKGKLPNFQASHFEIKDEKGEIMKAYNMFNRRKDEERPNEFVLELPKLKNGKKYFLCTNTLDNYELKEEYIFKIPLQ</sequence>
<name>A0A923J2Y4_CLOTT</name>